<sequence length="228" mass="25736">GHNIQNELISLLGRTVKYSLLRIIKDARYFSVILDCTPDVSHQEQMTLIVRCVNMSSTTTKIEEFFLEFLKVDDTSGLGLYNVLIDSLKSIGLDVKDVRGQGYDNGSNMKGKHQGVQSRLLETNPRALFMPCACHSLNLTLSDMAKSCGKAVTFFGVVQRIYILFSSSTKRWQLLLDHVPKMTVKSLCNTRWGSRIKSVQAIRYQAPELRKALLELKRTSTDDAKTKN</sequence>
<reference evidence="2" key="3">
    <citation type="journal article" date="2017" name="Nature">
        <title>Genome sequence of the progenitor of the wheat D genome Aegilops tauschii.</title>
        <authorList>
            <person name="Luo M.C."/>
            <person name="Gu Y.Q."/>
            <person name="Puiu D."/>
            <person name="Wang H."/>
            <person name="Twardziok S.O."/>
            <person name="Deal K.R."/>
            <person name="Huo N."/>
            <person name="Zhu T."/>
            <person name="Wang L."/>
            <person name="Wang Y."/>
            <person name="McGuire P.E."/>
            <person name="Liu S."/>
            <person name="Long H."/>
            <person name="Ramasamy R.K."/>
            <person name="Rodriguez J.C."/>
            <person name="Van S.L."/>
            <person name="Yuan L."/>
            <person name="Wang Z."/>
            <person name="Xia Z."/>
            <person name="Xiao L."/>
            <person name="Anderson O.D."/>
            <person name="Ouyang S."/>
            <person name="Liang Y."/>
            <person name="Zimin A.V."/>
            <person name="Pertea G."/>
            <person name="Qi P."/>
            <person name="Bennetzen J.L."/>
            <person name="Dai X."/>
            <person name="Dawson M.W."/>
            <person name="Muller H.G."/>
            <person name="Kugler K."/>
            <person name="Rivarola-Duarte L."/>
            <person name="Spannagl M."/>
            <person name="Mayer K.F.X."/>
            <person name="Lu F.H."/>
            <person name="Bevan M.W."/>
            <person name="Leroy P."/>
            <person name="Li P."/>
            <person name="You F.M."/>
            <person name="Sun Q."/>
            <person name="Liu Z."/>
            <person name="Lyons E."/>
            <person name="Wicker T."/>
            <person name="Salzberg S.L."/>
            <person name="Devos K.M."/>
            <person name="Dvorak J."/>
        </authorList>
    </citation>
    <scope>NUCLEOTIDE SEQUENCE [LARGE SCALE GENOMIC DNA]</scope>
    <source>
        <strain evidence="2">cv. AL8/78</strain>
    </source>
</reference>
<dbReference type="EnsemblPlants" id="AET2Gv20155700.1">
    <property type="protein sequence ID" value="AET2Gv20155700.1"/>
    <property type="gene ID" value="AET2Gv20155700"/>
</dbReference>
<dbReference type="PANTHER" id="PTHR45749:SF35">
    <property type="entry name" value="AC-LIKE TRANSPOSASE-RELATED"/>
    <property type="match status" value="1"/>
</dbReference>
<proteinExistence type="predicted"/>
<dbReference type="AlphaFoldDB" id="A0A453AJ34"/>
<reference evidence="2" key="4">
    <citation type="submission" date="2019-03" db="UniProtKB">
        <authorList>
            <consortium name="EnsemblPlants"/>
        </authorList>
    </citation>
    <scope>IDENTIFICATION</scope>
</reference>
<reference evidence="3" key="1">
    <citation type="journal article" date="2014" name="Science">
        <title>Ancient hybridizations among the ancestral genomes of bread wheat.</title>
        <authorList>
            <consortium name="International Wheat Genome Sequencing Consortium,"/>
            <person name="Marcussen T."/>
            <person name="Sandve S.R."/>
            <person name="Heier L."/>
            <person name="Spannagl M."/>
            <person name="Pfeifer M."/>
            <person name="Jakobsen K.S."/>
            <person name="Wulff B.B."/>
            <person name="Steuernagel B."/>
            <person name="Mayer K.F."/>
            <person name="Olsen O.A."/>
        </authorList>
    </citation>
    <scope>NUCLEOTIDE SEQUENCE [LARGE SCALE GENOMIC DNA]</scope>
    <source>
        <strain evidence="3">cv. AL8/78</strain>
    </source>
</reference>
<evidence type="ECO:0000259" key="1">
    <source>
        <dbReference type="Pfam" id="PF14291"/>
    </source>
</evidence>
<organism evidence="2 3">
    <name type="scientific">Aegilops tauschii subsp. strangulata</name>
    <name type="common">Goatgrass</name>
    <dbReference type="NCBI Taxonomy" id="200361"/>
    <lineage>
        <taxon>Eukaryota</taxon>
        <taxon>Viridiplantae</taxon>
        <taxon>Streptophyta</taxon>
        <taxon>Embryophyta</taxon>
        <taxon>Tracheophyta</taxon>
        <taxon>Spermatophyta</taxon>
        <taxon>Magnoliopsida</taxon>
        <taxon>Liliopsida</taxon>
        <taxon>Poales</taxon>
        <taxon>Poaceae</taxon>
        <taxon>BOP clade</taxon>
        <taxon>Pooideae</taxon>
        <taxon>Triticodae</taxon>
        <taxon>Triticeae</taxon>
        <taxon>Triticinae</taxon>
        <taxon>Aegilops</taxon>
    </lineage>
</organism>
<keyword evidence="3" id="KW-1185">Reference proteome</keyword>
<reference evidence="3" key="2">
    <citation type="journal article" date="2017" name="Nat. Plants">
        <title>The Aegilops tauschii genome reveals multiple impacts of transposons.</title>
        <authorList>
            <person name="Zhao G."/>
            <person name="Zou C."/>
            <person name="Li K."/>
            <person name="Wang K."/>
            <person name="Li T."/>
            <person name="Gao L."/>
            <person name="Zhang X."/>
            <person name="Wang H."/>
            <person name="Yang Z."/>
            <person name="Liu X."/>
            <person name="Jiang W."/>
            <person name="Mao L."/>
            <person name="Kong X."/>
            <person name="Jiao Y."/>
            <person name="Jia J."/>
        </authorList>
    </citation>
    <scope>NUCLEOTIDE SEQUENCE [LARGE SCALE GENOMIC DNA]</scope>
    <source>
        <strain evidence="3">cv. AL8/78</strain>
    </source>
</reference>
<protein>
    <recommendedName>
        <fullName evidence="1">DUF4371 domain-containing protein</fullName>
    </recommendedName>
</protein>
<dbReference type="Pfam" id="PF14291">
    <property type="entry name" value="DUF4371"/>
    <property type="match status" value="1"/>
</dbReference>
<dbReference type="InterPro" id="IPR012337">
    <property type="entry name" value="RNaseH-like_sf"/>
</dbReference>
<dbReference type="Gramene" id="AET2Gv20155700.1">
    <property type="protein sequence ID" value="AET2Gv20155700.1"/>
    <property type="gene ID" value="AET2Gv20155700"/>
</dbReference>
<dbReference type="Proteomes" id="UP000015105">
    <property type="component" value="Chromosome 2D"/>
</dbReference>
<dbReference type="InterPro" id="IPR025398">
    <property type="entry name" value="DUF4371"/>
</dbReference>
<dbReference type="SUPFAM" id="SSF53098">
    <property type="entry name" value="Ribonuclease H-like"/>
    <property type="match status" value="1"/>
</dbReference>
<reference evidence="2" key="5">
    <citation type="journal article" date="2021" name="G3 (Bethesda)">
        <title>Aegilops tauschii genome assembly Aet v5.0 features greater sequence contiguity and improved annotation.</title>
        <authorList>
            <person name="Wang L."/>
            <person name="Zhu T."/>
            <person name="Rodriguez J.C."/>
            <person name="Deal K.R."/>
            <person name="Dubcovsky J."/>
            <person name="McGuire P.E."/>
            <person name="Lux T."/>
            <person name="Spannagl M."/>
            <person name="Mayer K.F.X."/>
            <person name="Baldrich P."/>
            <person name="Meyers B.C."/>
            <person name="Huo N."/>
            <person name="Gu Y.Q."/>
            <person name="Zhou H."/>
            <person name="Devos K.M."/>
            <person name="Bennetzen J.L."/>
            <person name="Unver T."/>
            <person name="Budak H."/>
            <person name="Gulick P.J."/>
            <person name="Galiba G."/>
            <person name="Kalapos B."/>
            <person name="Nelson D.R."/>
            <person name="Li P."/>
            <person name="You F.M."/>
            <person name="Luo M.C."/>
            <person name="Dvorak J."/>
        </authorList>
    </citation>
    <scope>NUCLEOTIDE SEQUENCE [LARGE SCALE GENOMIC DNA]</scope>
    <source>
        <strain evidence="2">cv. AL8/78</strain>
    </source>
</reference>
<evidence type="ECO:0000313" key="2">
    <source>
        <dbReference type="EnsemblPlants" id="AET2Gv20155700.1"/>
    </source>
</evidence>
<evidence type="ECO:0000313" key="3">
    <source>
        <dbReference type="Proteomes" id="UP000015105"/>
    </source>
</evidence>
<name>A0A453AJ34_AEGTS</name>
<dbReference type="PANTHER" id="PTHR45749">
    <property type="match status" value="1"/>
</dbReference>
<accession>A0A453AJ34</accession>
<feature type="domain" description="DUF4371" evidence="1">
    <location>
        <begin position="3"/>
        <end position="115"/>
    </location>
</feature>